<dbReference type="EMBL" id="MU003503">
    <property type="protein sequence ID" value="KAF2472080.1"/>
    <property type="molecule type" value="Genomic_DNA"/>
</dbReference>
<organism evidence="1 2">
    <name type="scientific">Lindgomyces ingoldianus</name>
    <dbReference type="NCBI Taxonomy" id="673940"/>
    <lineage>
        <taxon>Eukaryota</taxon>
        <taxon>Fungi</taxon>
        <taxon>Dikarya</taxon>
        <taxon>Ascomycota</taxon>
        <taxon>Pezizomycotina</taxon>
        <taxon>Dothideomycetes</taxon>
        <taxon>Pleosporomycetidae</taxon>
        <taxon>Pleosporales</taxon>
        <taxon>Lindgomycetaceae</taxon>
        <taxon>Lindgomyces</taxon>
    </lineage>
</organism>
<dbReference type="Proteomes" id="UP000799755">
    <property type="component" value="Unassembled WGS sequence"/>
</dbReference>
<protein>
    <submittedName>
        <fullName evidence="1">Uncharacterized protein</fullName>
    </submittedName>
</protein>
<reference evidence="1" key="1">
    <citation type="journal article" date="2020" name="Stud. Mycol.">
        <title>101 Dothideomycetes genomes: a test case for predicting lifestyles and emergence of pathogens.</title>
        <authorList>
            <person name="Haridas S."/>
            <person name="Albert R."/>
            <person name="Binder M."/>
            <person name="Bloem J."/>
            <person name="Labutti K."/>
            <person name="Salamov A."/>
            <person name="Andreopoulos B."/>
            <person name="Baker S."/>
            <person name="Barry K."/>
            <person name="Bills G."/>
            <person name="Bluhm B."/>
            <person name="Cannon C."/>
            <person name="Castanera R."/>
            <person name="Culley D."/>
            <person name="Daum C."/>
            <person name="Ezra D."/>
            <person name="Gonzalez J."/>
            <person name="Henrissat B."/>
            <person name="Kuo A."/>
            <person name="Liang C."/>
            <person name="Lipzen A."/>
            <person name="Lutzoni F."/>
            <person name="Magnuson J."/>
            <person name="Mondo S."/>
            <person name="Nolan M."/>
            <person name="Ohm R."/>
            <person name="Pangilinan J."/>
            <person name="Park H.-J."/>
            <person name="Ramirez L."/>
            <person name="Alfaro M."/>
            <person name="Sun H."/>
            <person name="Tritt A."/>
            <person name="Yoshinaga Y."/>
            <person name="Zwiers L.-H."/>
            <person name="Turgeon B."/>
            <person name="Goodwin S."/>
            <person name="Spatafora J."/>
            <person name="Crous P."/>
            <person name="Grigoriev I."/>
        </authorList>
    </citation>
    <scope>NUCLEOTIDE SEQUENCE</scope>
    <source>
        <strain evidence="1">ATCC 200398</strain>
    </source>
</reference>
<gene>
    <name evidence="1" type="ORF">BDR25DRAFT_342099</name>
</gene>
<name>A0ACB6QZ03_9PLEO</name>
<proteinExistence type="predicted"/>
<evidence type="ECO:0000313" key="2">
    <source>
        <dbReference type="Proteomes" id="UP000799755"/>
    </source>
</evidence>
<keyword evidence="2" id="KW-1185">Reference proteome</keyword>
<evidence type="ECO:0000313" key="1">
    <source>
        <dbReference type="EMBL" id="KAF2472080.1"/>
    </source>
</evidence>
<accession>A0ACB6QZ03</accession>
<comment type="caution">
    <text evidence="1">The sequence shown here is derived from an EMBL/GenBank/DDBJ whole genome shotgun (WGS) entry which is preliminary data.</text>
</comment>
<sequence length="161" mass="17913">MSSPSKRKPSSSPPDKVAVAKKQCNEPPQQRKAQKSEAGNPWSLPSPNSSQSIDGADNPKPESTKPPPTTTTNLSQPSDWDVESTSFTEFKRIRDMPHEERVAYFKQFGLDYSSDESEGDEPEGDEPEGDNNWAPDVEYENYKEQVCVARWVDGCGCSKID</sequence>